<feature type="compositionally biased region" description="Low complexity" evidence="1">
    <location>
        <begin position="62"/>
        <end position="71"/>
    </location>
</feature>
<keyword evidence="2" id="KW-1185">Reference proteome</keyword>
<organism evidence="2 3">
    <name type="scientific">Panthera pardus</name>
    <name type="common">Leopard</name>
    <name type="synonym">Felis pardus</name>
    <dbReference type="NCBI Taxonomy" id="9691"/>
    <lineage>
        <taxon>Eukaryota</taxon>
        <taxon>Metazoa</taxon>
        <taxon>Chordata</taxon>
        <taxon>Craniata</taxon>
        <taxon>Vertebrata</taxon>
        <taxon>Euteleostomi</taxon>
        <taxon>Mammalia</taxon>
        <taxon>Eutheria</taxon>
        <taxon>Laurasiatheria</taxon>
        <taxon>Carnivora</taxon>
        <taxon>Feliformia</taxon>
        <taxon>Felidae</taxon>
        <taxon>Pantherinae</taxon>
        <taxon>Panthera</taxon>
    </lineage>
</organism>
<dbReference type="RefSeq" id="XP_019289069.1">
    <property type="nucleotide sequence ID" value="XM_019433524.1"/>
</dbReference>
<protein>
    <submittedName>
        <fullName evidence="3">Basic salivary proline-rich protein 3-like</fullName>
    </submittedName>
</protein>
<dbReference type="KEGG" id="ppad:109257433"/>
<feature type="region of interest" description="Disordered" evidence="1">
    <location>
        <begin position="1"/>
        <end position="286"/>
    </location>
</feature>
<dbReference type="GeneID" id="109257433"/>
<dbReference type="Proteomes" id="UP001165780">
    <property type="component" value="Unplaced"/>
</dbReference>
<evidence type="ECO:0000256" key="1">
    <source>
        <dbReference type="SAM" id="MobiDB-lite"/>
    </source>
</evidence>
<feature type="compositionally biased region" description="Pro residues" evidence="1">
    <location>
        <begin position="109"/>
        <end position="121"/>
    </location>
</feature>
<reference evidence="3" key="1">
    <citation type="submission" date="2025-08" db="UniProtKB">
        <authorList>
            <consortium name="RefSeq"/>
        </authorList>
    </citation>
    <scope>IDENTIFICATION</scope>
    <source>
        <tissue evidence="3">Whole blood</tissue>
    </source>
</reference>
<sequence>MSWSSICRSEPRCLSCHPSRRPPGWLQEEKGAGPGTLRDEMAACGSSVKMQRKQQPVTGLRQAGQQGGAAAERLEPERPSWRQGQWPLWGASTPPPRAHAAVPGLGGPSPEPPPPPPPPALRHPLTGCSGIFSSDAAFKMAAPPPDNPLNRPLQQAPSRRHLVPRPSPPRRYLHSENRPGRPAAFTSRLQPSPPCQASPPRGAPGRPRRRPDAPPPPPGPPGDPPPTSARSRSAPPPPLGAAGLLPGPNCGLLGACSAPRAAPPGLARKGASRAADQAGTRPLRAR</sequence>
<accession>A0A9V1EUS0</accession>
<name>A0A9V1EUS0_PANPR</name>
<feature type="compositionally biased region" description="Low complexity" evidence="1">
    <location>
        <begin position="240"/>
        <end position="255"/>
    </location>
</feature>
<proteinExistence type="predicted"/>
<evidence type="ECO:0000313" key="3">
    <source>
        <dbReference type="RefSeq" id="XP_019289069.1"/>
    </source>
</evidence>
<dbReference type="AlphaFoldDB" id="A0A9V1EUS0"/>
<feature type="compositionally biased region" description="Pro residues" evidence="1">
    <location>
        <begin position="213"/>
        <end position="227"/>
    </location>
</feature>
<feature type="compositionally biased region" description="Basic and acidic residues" evidence="1">
    <location>
        <begin position="27"/>
        <end position="41"/>
    </location>
</feature>
<evidence type="ECO:0000313" key="2">
    <source>
        <dbReference type="Proteomes" id="UP001165780"/>
    </source>
</evidence>
<gene>
    <name evidence="3" type="primary">LOC109257433</name>
</gene>